<evidence type="ECO:0000256" key="1">
    <source>
        <dbReference type="SAM" id="MobiDB-lite"/>
    </source>
</evidence>
<dbReference type="EMBL" id="AEOI02000009">
    <property type="protein sequence ID" value="ESW97274.1"/>
    <property type="molecule type" value="Genomic_DNA"/>
</dbReference>
<accession>W1QA50</accession>
<feature type="compositionally biased region" description="Polar residues" evidence="1">
    <location>
        <begin position="25"/>
        <end position="38"/>
    </location>
</feature>
<feature type="region of interest" description="Disordered" evidence="1">
    <location>
        <begin position="225"/>
        <end position="287"/>
    </location>
</feature>
<sequence>MTHSDSKKVHDSKRRQPSSAPEVYMSTNYAPNDHSGSYNHRALNRDSAPKVGIPPSEVHNPFLQNTSVHQGTFYIIFLPIVAGFVLAFLIGSAYHRFRAKSQAKDVNSTEESFDSEGTEPLDDGGGMLEILRGRSHRAADEIINPRRTKLTNSSTTLPANNEKIYYQPLADKQEVRTLQLRKLEISPSTISSFSPPQRPPLPKNAISSVLLDEFIETGEIPSIVEPLASNDTKDHTPDPYLCYDSSSPSNVSKTFRSNHSYSRSPKRHLLSSKSSSRSEKSLRNSSS</sequence>
<feature type="compositionally biased region" description="Acidic residues" evidence="1">
    <location>
        <begin position="111"/>
        <end position="122"/>
    </location>
</feature>
<feature type="transmembrane region" description="Helical" evidence="2">
    <location>
        <begin position="73"/>
        <end position="94"/>
    </location>
</feature>
<dbReference type="HOGENOM" id="CLU_970091_0_0_1"/>
<keyword evidence="2" id="KW-0812">Transmembrane</keyword>
<reference evidence="3 4" key="1">
    <citation type="journal article" date="2013" name="BMC Genomics">
        <title>Genome sequence and analysis of methylotrophic yeast Hansenula polymorpha DL1.</title>
        <authorList>
            <person name="Ravin N.V."/>
            <person name="Eldarov M.A."/>
            <person name="Kadnikov V.V."/>
            <person name="Beletsky A.V."/>
            <person name="Schneider J."/>
            <person name="Mardanova E.S."/>
            <person name="Smekalova E.M."/>
            <person name="Zvereva M.I."/>
            <person name="Dontsova O.A."/>
            <person name="Mardanov A.V."/>
            <person name="Skryabin K.G."/>
        </authorList>
    </citation>
    <scope>NUCLEOTIDE SEQUENCE [LARGE SCALE GENOMIC DNA]</scope>
    <source>
        <strain evidence="4">ATCC 26012 / BCRC 20466 / JCM 22074 / NRRL Y-7560 / DL-1</strain>
    </source>
</reference>
<keyword evidence="2" id="KW-0472">Membrane</keyword>
<dbReference type="AlphaFoldDB" id="W1QA50"/>
<dbReference type="RefSeq" id="XP_013933359.1">
    <property type="nucleotide sequence ID" value="XM_014077884.1"/>
</dbReference>
<name>W1QA50_OGAPD</name>
<dbReference type="Proteomes" id="UP000008673">
    <property type="component" value="Unassembled WGS sequence"/>
</dbReference>
<dbReference type="KEGG" id="opa:HPODL_01377"/>
<evidence type="ECO:0000313" key="4">
    <source>
        <dbReference type="Proteomes" id="UP000008673"/>
    </source>
</evidence>
<organism evidence="3 4">
    <name type="scientific">Ogataea parapolymorpha (strain ATCC 26012 / BCRC 20466 / JCM 22074 / NRRL Y-7560 / DL-1)</name>
    <name type="common">Yeast</name>
    <name type="synonym">Hansenula polymorpha</name>
    <dbReference type="NCBI Taxonomy" id="871575"/>
    <lineage>
        <taxon>Eukaryota</taxon>
        <taxon>Fungi</taxon>
        <taxon>Dikarya</taxon>
        <taxon>Ascomycota</taxon>
        <taxon>Saccharomycotina</taxon>
        <taxon>Pichiomycetes</taxon>
        <taxon>Pichiales</taxon>
        <taxon>Pichiaceae</taxon>
        <taxon>Ogataea</taxon>
    </lineage>
</organism>
<proteinExistence type="predicted"/>
<feature type="compositionally biased region" description="Polar residues" evidence="1">
    <location>
        <begin position="244"/>
        <end position="261"/>
    </location>
</feature>
<comment type="caution">
    <text evidence="3">The sequence shown here is derived from an EMBL/GenBank/DDBJ whole genome shotgun (WGS) entry which is preliminary data.</text>
</comment>
<keyword evidence="2" id="KW-1133">Transmembrane helix</keyword>
<feature type="compositionally biased region" description="Basic and acidic residues" evidence="1">
    <location>
        <begin position="276"/>
        <end position="287"/>
    </location>
</feature>
<gene>
    <name evidence="3" type="ORF">HPODL_01377</name>
</gene>
<dbReference type="OrthoDB" id="3994139at2759"/>
<evidence type="ECO:0000256" key="2">
    <source>
        <dbReference type="SAM" id="Phobius"/>
    </source>
</evidence>
<keyword evidence="4" id="KW-1185">Reference proteome</keyword>
<feature type="region of interest" description="Disordered" evidence="1">
    <location>
        <begin position="102"/>
        <end position="126"/>
    </location>
</feature>
<feature type="region of interest" description="Disordered" evidence="1">
    <location>
        <begin position="1"/>
        <end position="38"/>
    </location>
</feature>
<protein>
    <submittedName>
        <fullName evidence="3">Uncharacterized protein</fullName>
    </submittedName>
</protein>
<dbReference type="GeneID" id="25770840"/>
<evidence type="ECO:0000313" key="3">
    <source>
        <dbReference type="EMBL" id="ESW97274.1"/>
    </source>
</evidence>